<evidence type="ECO:0000313" key="7">
    <source>
        <dbReference type="EMBL" id="CDR41384.1"/>
    </source>
</evidence>
<dbReference type="EMBL" id="LK052892">
    <property type="protein sequence ID" value="CDR41384.1"/>
    <property type="molecule type" value="Genomic_DNA"/>
</dbReference>
<evidence type="ECO:0000256" key="5">
    <source>
        <dbReference type="ARBA" id="ARBA00023136"/>
    </source>
</evidence>
<dbReference type="GO" id="GO:0034975">
    <property type="term" value="P:protein folding in endoplasmic reticulum"/>
    <property type="evidence" value="ECO:0007669"/>
    <property type="project" value="TreeGrafter"/>
</dbReference>
<reference evidence="7" key="1">
    <citation type="journal article" date="2014" name="Genome Announc.">
        <title>Genome sequence of the yeast Cyberlindnera fabianii (Hansenula fabianii).</title>
        <authorList>
            <person name="Freel K.C."/>
            <person name="Sarilar V."/>
            <person name="Neuveglise C."/>
            <person name="Devillers H."/>
            <person name="Friedrich A."/>
            <person name="Schacherer J."/>
        </authorList>
    </citation>
    <scope>NUCLEOTIDE SEQUENCE</scope>
    <source>
        <strain evidence="7">YJS4271</strain>
    </source>
</reference>
<gene>
    <name evidence="7" type="ORF">CYFA0S_07e01442g</name>
</gene>
<evidence type="ECO:0000256" key="3">
    <source>
        <dbReference type="ARBA" id="ARBA00022692"/>
    </source>
</evidence>
<dbReference type="InterPro" id="IPR018937">
    <property type="entry name" value="MMgT"/>
</dbReference>
<accession>A0A061B2Z7</accession>
<feature type="region of interest" description="Disordered" evidence="6">
    <location>
        <begin position="125"/>
        <end position="154"/>
    </location>
</feature>
<comment type="subcellular location">
    <subcellularLocation>
        <location evidence="1">Endomembrane system</location>
        <topology evidence="1">Multi-pass membrane protein</topology>
    </subcellularLocation>
</comment>
<evidence type="ECO:0000256" key="1">
    <source>
        <dbReference type="ARBA" id="ARBA00004127"/>
    </source>
</evidence>
<keyword evidence="3" id="KW-0812">Transmembrane</keyword>
<dbReference type="InterPro" id="IPR053279">
    <property type="entry name" value="EMC_subunit"/>
</dbReference>
<dbReference type="Pfam" id="PF10270">
    <property type="entry name" value="MMgT"/>
    <property type="match status" value="1"/>
</dbReference>
<name>A0A061B2Z7_CYBFA</name>
<sequence length="154" mass="17458">MPAILPSIATLSLFHALYSSYEFTHLNKTHATTALAFPVDIQLEVTLSLVLYLLHFFLLSGRHTELSLVDNGRVLKKSARLTPVAMKDAVAWDELKGGNVMFKGIETRVTYLDIAQKRKEFQEWEKSNEKSVEKTVETSEETSEQPTTLDKEDK</sequence>
<proteinExistence type="inferred from homology"/>
<evidence type="ECO:0000256" key="2">
    <source>
        <dbReference type="ARBA" id="ARBA00006109"/>
    </source>
</evidence>
<feature type="compositionally biased region" description="Basic and acidic residues" evidence="6">
    <location>
        <begin position="125"/>
        <end position="137"/>
    </location>
</feature>
<evidence type="ECO:0000256" key="4">
    <source>
        <dbReference type="ARBA" id="ARBA00022989"/>
    </source>
</evidence>
<dbReference type="OrthoDB" id="44756at2759"/>
<keyword evidence="5" id="KW-0472">Membrane</keyword>
<protein>
    <submittedName>
        <fullName evidence="7">CYFA0S07e01442g1_1</fullName>
    </submittedName>
</protein>
<comment type="similarity">
    <text evidence="2">Belongs to the membrane magnesium transporter (TC 1.A.67) family.</text>
</comment>
<dbReference type="PANTHER" id="PTHR28144">
    <property type="entry name" value="ER MEMBRANE PROTEIN COMPLEX SUBUNIT 5"/>
    <property type="match status" value="1"/>
</dbReference>
<dbReference type="VEuPathDB" id="FungiDB:BON22_3656"/>
<dbReference type="GO" id="GO:0072546">
    <property type="term" value="C:EMC complex"/>
    <property type="evidence" value="ECO:0007669"/>
    <property type="project" value="TreeGrafter"/>
</dbReference>
<dbReference type="PANTHER" id="PTHR28144:SF1">
    <property type="entry name" value="ER MEMBRANE PROTEIN COMPLEX SUBUNIT 5"/>
    <property type="match status" value="1"/>
</dbReference>
<keyword evidence="4" id="KW-1133">Transmembrane helix</keyword>
<dbReference type="PhylomeDB" id="A0A061B2Z7"/>
<organism evidence="7">
    <name type="scientific">Cyberlindnera fabianii</name>
    <name type="common">Yeast</name>
    <name type="synonym">Hansenula fabianii</name>
    <dbReference type="NCBI Taxonomy" id="36022"/>
    <lineage>
        <taxon>Eukaryota</taxon>
        <taxon>Fungi</taxon>
        <taxon>Dikarya</taxon>
        <taxon>Ascomycota</taxon>
        <taxon>Saccharomycotina</taxon>
        <taxon>Saccharomycetes</taxon>
        <taxon>Phaffomycetales</taxon>
        <taxon>Phaffomycetaceae</taxon>
        <taxon>Cyberlindnera</taxon>
    </lineage>
</organism>
<dbReference type="AlphaFoldDB" id="A0A061B2Z7"/>
<evidence type="ECO:0000256" key="6">
    <source>
        <dbReference type="SAM" id="MobiDB-lite"/>
    </source>
</evidence>